<dbReference type="RefSeq" id="WP_091337965.1">
    <property type="nucleotide sequence ID" value="NZ_FNYC01000005.1"/>
</dbReference>
<dbReference type="GO" id="GO:0016887">
    <property type="term" value="F:ATP hydrolysis activity"/>
    <property type="evidence" value="ECO:0007669"/>
    <property type="project" value="InterPro"/>
</dbReference>
<dbReference type="InterPro" id="IPR003593">
    <property type="entry name" value="AAA+_ATPase"/>
</dbReference>
<dbReference type="Pfam" id="PF00005">
    <property type="entry name" value="ABC_tran"/>
    <property type="match status" value="1"/>
</dbReference>
<dbReference type="InterPro" id="IPR027417">
    <property type="entry name" value="P-loop_NTPase"/>
</dbReference>
<dbReference type="PROSITE" id="PS50893">
    <property type="entry name" value="ABC_TRANSPORTER_2"/>
    <property type="match status" value="1"/>
</dbReference>
<dbReference type="SUPFAM" id="SSF52540">
    <property type="entry name" value="P-loop containing nucleoside triphosphate hydrolases"/>
    <property type="match status" value="1"/>
</dbReference>
<dbReference type="AlphaFoldDB" id="A0A1H6WZ33"/>
<dbReference type="EMBL" id="FNYC01000005">
    <property type="protein sequence ID" value="SEJ22088.1"/>
    <property type="molecule type" value="Genomic_DNA"/>
</dbReference>
<accession>A0A1H6WZ33</accession>
<dbReference type="CDD" id="cd03230">
    <property type="entry name" value="ABC_DR_subfamily_A"/>
    <property type="match status" value="1"/>
</dbReference>
<evidence type="ECO:0000256" key="3">
    <source>
        <dbReference type="ARBA" id="ARBA00022741"/>
    </source>
</evidence>
<dbReference type="PANTHER" id="PTHR43335">
    <property type="entry name" value="ABC TRANSPORTER, ATP-BINDING PROTEIN"/>
    <property type="match status" value="1"/>
</dbReference>
<gene>
    <name evidence="6" type="ORF">SAMN04487997_2754</name>
</gene>
<name>A0A1H6WZ33_9GAMM</name>
<keyword evidence="7" id="KW-1185">Reference proteome</keyword>
<dbReference type="PROSITE" id="PS00211">
    <property type="entry name" value="ABC_TRANSPORTER_1"/>
    <property type="match status" value="1"/>
</dbReference>
<reference evidence="6 7" key="1">
    <citation type="submission" date="2016-10" db="EMBL/GenBank/DDBJ databases">
        <authorList>
            <person name="de Groot N.N."/>
        </authorList>
    </citation>
    <scope>NUCLEOTIDE SEQUENCE [LARGE SCALE GENOMIC DNA]</scope>
    <source>
        <strain evidence="6 7">DSM 26515</strain>
    </source>
</reference>
<organism evidence="6 7">
    <name type="scientific">Frateuria terrea</name>
    <dbReference type="NCBI Taxonomy" id="529704"/>
    <lineage>
        <taxon>Bacteria</taxon>
        <taxon>Pseudomonadati</taxon>
        <taxon>Pseudomonadota</taxon>
        <taxon>Gammaproteobacteria</taxon>
        <taxon>Lysobacterales</taxon>
        <taxon>Rhodanobacteraceae</taxon>
        <taxon>Frateuria</taxon>
    </lineage>
</organism>
<keyword evidence="3" id="KW-0547">Nucleotide-binding</keyword>
<dbReference type="SMART" id="SM00382">
    <property type="entry name" value="AAA"/>
    <property type="match status" value="1"/>
</dbReference>
<feature type="domain" description="ABC transporter" evidence="5">
    <location>
        <begin position="8"/>
        <end position="238"/>
    </location>
</feature>
<dbReference type="InterPro" id="IPR017871">
    <property type="entry name" value="ABC_transporter-like_CS"/>
</dbReference>
<dbReference type="PANTHER" id="PTHR43335:SF4">
    <property type="entry name" value="ABC TRANSPORTER, ATP-BINDING PROTEIN"/>
    <property type="match status" value="1"/>
</dbReference>
<dbReference type="GO" id="GO:0005524">
    <property type="term" value="F:ATP binding"/>
    <property type="evidence" value="ECO:0007669"/>
    <property type="project" value="UniProtKB-KW"/>
</dbReference>
<dbReference type="InterPro" id="IPR003439">
    <property type="entry name" value="ABC_transporter-like_ATP-bd"/>
</dbReference>
<keyword evidence="2" id="KW-0813">Transport</keyword>
<evidence type="ECO:0000256" key="1">
    <source>
        <dbReference type="ARBA" id="ARBA00005417"/>
    </source>
</evidence>
<evidence type="ECO:0000259" key="5">
    <source>
        <dbReference type="PROSITE" id="PS50893"/>
    </source>
</evidence>
<dbReference type="STRING" id="529704.SAMN02927913_2731"/>
<comment type="similarity">
    <text evidence="1">Belongs to the ABC transporter superfamily.</text>
</comment>
<evidence type="ECO:0000256" key="2">
    <source>
        <dbReference type="ARBA" id="ARBA00022448"/>
    </source>
</evidence>
<proteinExistence type="inferred from homology"/>
<dbReference type="OrthoDB" id="9781337at2"/>
<keyword evidence="4 6" id="KW-0067">ATP-binding</keyword>
<dbReference type="Proteomes" id="UP000199420">
    <property type="component" value="Unassembled WGS sequence"/>
</dbReference>
<dbReference type="Gene3D" id="3.40.50.300">
    <property type="entry name" value="P-loop containing nucleotide triphosphate hydrolases"/>
    <property type="match status" value="1"/>
</dbReference>
<evidence type="ECO:0000256" key="4">
    <source>
        <dbReference type="ARBA" id="ARBA00022840"/>
    </source>
</evidence>
<protein>
    <submittedName>
        <fullName evidence="6">ABC-2 type transport system ATP-binding protein</fullName>
    </submittedName>
</protein>
<sequence length="244" mass="25864">MTLPQTLLKLEQASRRRAGRPAVQGLSLVLERGQVLGLLGVNGAGKSTTLSMIAGALAPDGGHILLDGVDLAEHPALVRRLVGWLPERAPLWQELTVGEHLDAHGRLRGLNGAALKQARTRMVERLELGPLERRLAGVLSQGQRQRLGLACALLHQPALLVLDEPGNALDPVQVAALRGLIREQAAAGTAVILSTHVLAEVTAVCDRVAILHDGTLRYEGTLAGDDHAALERQFFAIATARAAA</sequence>
<evidence type="ECO:0000313" key="6">
    <source>
        <dbReference type="EMBL" id="SEJ22088.1"/>
    </source>
</evidence>
<evidence type="ECO:0000313" key="7">
    <source>
        <dbReference type="Proteomes" id="UP000199420"/>
    </source>
</evidence>